<proteinExistence type="evidence at transcript level"/>
<accession>A0A6G9KCE6</accession>
<dbReference type="InterPro" id="IPR020845">
    <property type="entry name" value="AMP-binding_CS"/>
</dbReference>
<dbReference type="InterPro" id="IPR000873">
    <property type="entry name" value="AMP-dep_synth/lig_dom"/>
</dbReference>
<reference evidence="3" key="1">
    <citation type="submission" date="2019-08" db="EMBL/GenBank/DDBJ databases">
        <authorList>
            <person name="Wu T."/>
            <person name="Liu J."/>
            <person name="Chen F."/>
        </authorList>
    </citation>
    <scope>NUCLEOTIDE SEQUENCE</scope>
</reference>
<dbReference type="InterPro" id="IPR042099">
    <property type="entry name" value="ANL_N_sf"/>
</dbReference>
<dbReference type="PANTHER" id="PTHR43272">
    <property type="entry name" value="LONG-CHAIN-FATTY-ACID--COA LIGASE"/>
    <property type="match status" value="1"/>
</dbReference>
<dbReference type="EMBL" id="MN317387">
    <property type="protein sequence ID" value="QIQ49562.1"/>
    <property type="molecule type" value="mRNA"/>
</dbReference>
<dbReference type="PROSITE" id="PS00455">
    <property type="entry name" value="AMP_BINDING"/>
    <property type="match status" value="1"/>
</dbReference>
<dbReference type="AlphaFoldDB" id="A0A6G9KCE6"/>
<name>A0A6G9KCE6_9CHLO</name>
<dbReference type="Pfam" id="PF00501">
    <property type="entry name" value="AMP-binding"/>
    <property type="match status" value="1"/>
</dbReference>
<evidence type="ECO:0000256" key="1">
    <source>
        <dbReference type="SAM" id="MobiDB-lite"/>
    </source>
</evidence>
<dbReference type="SUPFAM" id="SSF56801">
    <property type="entry name" value="Acetyl-CoA synthetase-like"/>
    <property type="match status" value="1"/>
</dbReference>
<sequence>MAPALLQEVAPARPAQGDRPAVGPTYTAAYAPDGPKHLPGVETCYDIFAKSAEREPDRPCLAYRETVDGVLQPYKHLTYTQCAEKAAQVGSAYTALGLTAGDRVGICGGNSPEWMLSMQGCNRMSMCAVPIYDTLGENVIEYIVNHSETKVVMSQGAKLPSLAKALPEFDHDLVGVGYWGTAPEDAIKKIRDAGVKVYSWDEMLQLGADKPSDPIAPKSDDLCTIMYTSGTTGVPKGVMHSHGAVQSAVAALLTYFDHTNMKVGHNDSYFSFLTLAHIFDRVVEEAVLAIGGCIGYYSGDLHKLMEDVGQFKPTVFAGVPRIYERVYTGVFEKAKKAGPIALIVLKAALVYKSFWLRLGFSSERASPLADRLVFNKIKQALGGRVRVIASGAAPLPRYLEDFLKASMGAPVIQGYGLTETCAATFLSDFNDPSQGGTVGVPVAGVKFRLEAVAEMGYDPIGQPPTGEVCVRGPCLFKGYYKQDDLTKKEMDEDGFFHTGDVGEVTKKGALRIIDRKKNMFKLSQGEYVAVEKIESALSRSDVVEQLWVYGKGEESQLVAVVVPVKKALLEWAKTAGVGGDMTDVVKSPGAAAFVLQSLNATGKSAKLKGFEFPKAVFLEPNAFSVENDLMTPKFSLKRPNLTKHYKKQIDAMYNQLKRQAAAPKASSSTTPAPAGATRQ</sequence>
<dbReference type="Gene3D" id="3.40.50.12780">
    <property type="entry name" value="N-terminal domain of ligase-like"/>
    <property type="match status" value="1"/>
</dbReference>
<organism evidence="3">
    <name type="scientific">Chromochloris zofingiensis</name>
    <dbReference type="NCBI Taxonomy" id="31302"/>
    <lineage>
        <taxon>Eukaryota</taxon>
        <taxon>Viridiplantae</taxon>
        <taxon>Chlorophyta</taxon>
        <taxon>core chlorophytes</taxon>
        <taxon>Chlorophyceae</taxon>
        <taxon>CS clade</taxon>
        <taxon>Sphaeropleales</taxon>
        <taxon>Chromochloridaceae</taxon>
        <taxon>Chromochloris</taxon>
    </lineage>
</organism>
<feature type="region of interest" description="Disordered" evidence="1">
    <location>
        <begin position="658"/>
        <end position="679"/>
    </location>
</feature>
<feature type="domain" description="AMP-dependent synthetase/ligase" evidence="2">
    <location>
        <begin position="48"/>
        <end position="480"/>
    </location>
</feature>
<dbReference type="GO" id="GO:0016020">
    <property type="term" value="C:membrane"/>
    <property type="evidence" value="ECO:0007669"/>
    <property type="project" value="TreeGrafter"/>
</dbReference>
<evidence type="ECO:0000313" key="3">
    <source>
        <dbReference type="EMBL" id="QIQ49562.1"/>
    </source>
</evidence>
<dbReference type="GO" id="GO:0005783">
    <property type="term" value="C:endoplasmic reticulum"/>
    <property type="evidence" value="ECO:0007669"/>
    <property type="project" value="TreeGrafter"/>
</dbReference>
<evidence type="ECO:0000259" key="2">
    <source>
        <dbReference type="Pfam" id="PF00501"/>
    </source>
</evidence>
<dbReference type="GO" id="GO:0004467">
    <property type="term" value="F:long-chain fatty acid-CoA ligase activity"/>
    <property type="evidence" value="ECO:0007669"/>
    <property type="project" value="TreeGrafter"/>
</dbReference>
<feature type="compositionally biased region" description="Low complexity" evidence="1">
    <location>
        <begin position="660"/>
        <end position="679"/>
    </location>
</feature>
<protein>
    <submittedName>
        <fullName evidence="3">Long-chain acyl-CoA synthetase 4</fullName>
    </submittedName>
</protein>
<dbReference type="PANTHER" id="PTHR43272:SF3">
    <property type="entry name" value="LONG CHAIN ACYL-COA SYNTHETASE 4"/>
    <property type="match status" value="1"/>
</dbReference>